<dbReference type="AlphaFoldDB" id="N6WU10"/>
<dbReference type="GO" id="GO:0005886">
    <property type="term" value="C:plasma membrane"/>
    <property type="evidence" value="ECO:0007669"/>
    <property type="project" value="UniProtKB-SubCell"/>
</dbReference>
<reference evidence="9 10" key="1">
    <citation type="journal article" date="2013" name="Genome Announc.">
        <title>Genome Sequence of the Polycyclic Aromatic Hydrocarbon-Degrading Bacterium Strain Marinobacter nanhaiticus D15-8WT.</title>
        <authorList>
            <person name="Cui Z."/>
            <person name="Gao W."/>
            <person name="Li Q."/>
            <person name="Xu G."/>
            <person name="Zheng L."/>
        </authorList>
    </citation>
    <scope>NUCLEOTIDE SEQUENCE [LARGE SCALE GENOMIC DNA]</scope>
    <source>
        <strain evidence="9 10">D15-8W</strain>
    </source>
</reference>
<keyword evidence="4 7" id="KW-0812">Transmembrane</keyword>
<keyword evidence="10" id="KW-1185">Reference proteome</keyword>
<dbReference type="Proteomes" id="UP000013165">
    <property type="component" value="Unassembled WGS sequence"/>
</dbReference>
<evidence type="ECO:0000256" key="4">
    <source>
        <dbReference type="ARBA" id="ARBA00022692"/>
    </source>
</evidence>
<dbReference type="eggNOG" id="COG0848">
    <property type="taxonomic scope" value="Bacteria"/>
</dbReference>
<evidence type="ECO:0000313" key="9">
    <source>
        <dbReference type="EMBL" id="ENO15021.1"/>
    </source>
</evidence>
<proteinExistence type="inferred from homology"/>
<comment type="similarity">
    <text evidence="2 7">Belongs to the ExbD/TolR family.</text>
</comment>
<comment type="subcellular location">
    <subcellularLocation>
        <location evidence="1">Cell membrane</location>
        <topology evidence="1">Single-pass membrane protein</topology>
    </subcellularLocation>
    <subcellularLocation>
        <location evidence="7">Cell membrane</location>
        <topology evidence="7">Single-pass type II membrane protein</topology>
    </subcellularLocation>
</comment>
<keyword evidence="7" id="KW-0653">Protein transport</keyword>
<protein>
    <submittedName>
        <fullName evidence="9">Biopolymer transporter ExbD</fullName>
    </submittedName>
</protein>
<dbReference type="Gene3D" id="3.30.420.270">
    <property type="match status" value="1"/>
</dbReference>
<evidence type="ECO:0000256" key="3">
    <source>
        <dbReference type="ARBA" id="ARBA00022475"/>
    </source>
</evidence>
<comment type="caution">
    <text evidence="9">The sequence shown here is derived from an EMBL/GenBank/DDBJ whole genome shotgun (WGS) entry which is preliminary data.</text>
</comment>
<dbReference type="InterPro" id="IPR003400">
    <property type="entry name" value="ExbD"/>
</dbReference>
<organism evidence="9 10">
    <name type="scientific">Marinobacter nanhaiticus D15-8W</name>
    <dbReference type="NCBI Taxonomy" id="626887"/>
    <lineage>
        <taxon>Bacteria</taxon>
        <taxon>Pseudomonadati</taxon>
        <taxon>Pseudomonadota</taxon>
        <taxon>Gammaproteobacteria</taxon>
        <taxon>Pseudomonadales</taxon>
        <taxon>Marinobacteraceae</taxon>
        <taxon>Marinobacter</taxon>
    </lineage>
</organism>
<evidence type="ECO:0000256" key="1">
    <source>
        <dbReference type="ARBA" id="ARBA00004162"/>
    </source>
</evidence>
<dbReference type="PANTHER" id="PTHR30558">
    <property type="entry name" value="EXBD MEMBRANE COMPONENT OF PMF-DRIVEN MACROMOLECULE IMPORT SYSTEM"/>
    <property type="match status" value="1"/>
</dbReference>
<evidence type="ECO:0000313" key="10">
    <source>
        <dbReference type="Proteomes" id="UP000013165"/>
    </source>
</evidence>
<name>N6WU10_9GAMM</name>
<evidence type="ECO:0000256" key="2">
    <source>
        <dbReference type="ARBA" id="ARBA00005811"/>
    </source>
</evidence>
<dbReference type="HOGENOM" id="CLU_085305_4_0_6"/>
<keyword evidence="6 8" id="KW-0472">Membrane</keyword>
<dbReference type="Pfam" id="PF02472">
    <property type="entry name" value="ExbD"/>
    <property type="match status" value="1"/>
</dbReference>
<evidence type="ECO:0000256" key="7">
    <source>
        <dbReference type="RuleBase" id="RU003879"/>
    </source>
</evidence>
<dbReference type="GO" id="GO:0022857">
    <property type="term" value="F:transmembrane transporter activity"/>
    <property type="evidence" value="ECO:0007669"/>
    <property type="project" value="InterPro"/>
</dbReference>
<accession>N6WU10</accession>
<evidence type="ECO:0000256" key="6">
    <source>
        <dbReference type="ARBA" id="ARBA00023136"/>
    </source>
</evidence>
<dbReference type="RefSeq" id="WP_004579318.1">
    <property type="nucleotide sequence ID" value="NZ_AP028878.1"/>
</dbReference>
<evidence type="ECO:0000256" key="5">
    <source>
        <dbReference type="ARBA" id="ARBA00022989"/>
    </source>
</evidence>
<evidence type="ECO:0000256" key="8">
    <source>
        <dbReference type="SAM" id="Phobius"/>
    </source>
</evidence>
<keyword evidence="7" id="KW-0813">Transport</keyword>
<dbReference type="EMBL" id="APLQ01000011">
    <property type="protein sequence ID" value="ENO15021.1"/>
    <property type="molecule type" value="Genomic_DNA"/>
</dbReference>
<sequence>MKSLLPIHKEIDNRTLLDRVEDAMLPLINLVFLLLLFFIVAGHLTDDPLPTLPGTAEEGESTAPKADLIVKSDNQWLIGQKPVSRDELAQQLPAPDEQRPLRIAADAGITLHDLENLLQALESAGYRKVTLLTEPSL</sequence>
<dbReference type="STRING" id="626887.J057_06721"/>
<dbReference type="PANTHER" id="PTHR30558:SF3">
    <property type="entry name" value="BIOPOLYMER TRANSPORT PROTEIN EXBD-RELATED"/>
    <property type="match status" value="1"/>
</dbReference>
<dbReference type="PATRIC" id="fig|626887.3.peg.1334"/>
<keyword evidence="5 8" id="KW-1133">Transmembrane helix</keyword>
<feature type="transmembrane region" description="Helical" evidence="8">
    <location>
        <begin position="23"/>
        <end position="44"/>
    </location>
</feature>
<keyword evidence="3" id="KW-1003">Cell membrane</keyword>
<dbReference type="GO" id="GO:0015031">
    <property type="term" value="P:protein transport"/>
    <property type="evidence" value="ECO:0007669"/>
    <property type="project" value="UniProtKB-KW"/>
</dbReference>
<gene>
    <name evidence="9" type="ORF">J057_06721</name>
</gene>
<dbReference type="OrthoDB" id="6371949at2"/>